<dbReference type="PANTHER" id="PTHR12993:SF29">
    <property type="entry name" value="BLR3841 PROTEIN"/>
    <property type="match status" value="1"/>
</dbReference>
<gene>
    <name evidence="1" type="ORF">J2W50_003988</name>
</gene>
<dbReference type="RefSeq" id="WP_166758225.1">
    <property type="nucleotide sequence ID" value="NZ_JAVDSJ010000005.1"/>
</dbReference>
<reference evidence="1 2" key="1">
    <citation type="submission" date="2023-07" db="EMBL/GenBank/DDBJ databases">
        <title>Sorghum-associated microbial communities from plants grown in Nebraska, USA.</title>
        <authorList>
            <person name="Schachtman D."/>
        </authorList>
    </citation>
    <scope>NUCLEOTIDE SEQUENCE [LARGE SCALE GENOMIC DNA]</scope>
    <source>
        <strain evidence="1 2">596</strain>
    </source>
</reference>
<protein>
    <submittedName>
        <fullName evidence="1">LmbE family N-acetylglucosaminyl deacetylase</fullName>
    </submittedName>
</protein>
<evidence type="ECO:0000313" key="1">
    <source>
        <dbReference type="EMBL" id="MDR6585770.1"/>
    </source>
</evidence>
<organism evidence="1 2">
    <name type="scientific">Herbaspirillum frisingense</name>
    <dbReference type="NCBI Taxonomy" id="92645"/>
    <lineage>
        <taxon>Bacteria</taxon>
        <taxon>Pseudomonadati</taxon>
        <taxon>Pseudomonadota</taxon>
        <taxon>Betaproteobacteria</taxon>
        <taxon>Burkholderiales</taxon>
        <taxon>Oxalobacteraceae</taxon>
        <taxon>Herbaspirillum</taxon>
    </lineage>
</organism>
<keyword evidence="2" id="KW-1185">Reference proteome</keyword>
<dbReference type="Pfam" id="PF02585">
    <property type="entry name" value="PIG-L"/>
    <property type="match status" value="1"/>
</dbReference>
<comment type="caution">
    <text evidence="1">The sequence shown here is derived from an EMBL/GenBank/DDBJ whole genome shotgun (WGS) entry which is preliminary data.</text>
</comment>
<dbReference type="InterPro" id="IPR003737">
    <property type="entry name" value="GlcNAc_PI_deacetylase-related"/>
</dbReference>
<accession>A0ABU1PIJ6</accession>
<evidence type="ECO:0000313" key="2">
    <source>
        <dbReference type="Proteomes" id="UP001260715"/>
    </source>
</evidence>
<dbReference type="EMBL" id="JAVDSJ010000005">
    <property type="protein sequence ID" value="MDR6585770.1"/>
    <property type="molecule type" value="Genomic_DNA"/>
</dbReference>
<dbReference type="SUPFAM" id="SSF102588">
    <property type="entry name" value="LmbE-like"/>
    <property type="match status" value="1"/>
</dbReference>
<dbReference type="Proteomes" id="UP001260715">
    <property type="component" value="Unassembled WGS sequence"/>
</dbReference>
<sequence>MLIVNTPAPVRRSAAAHHARHIDVVHGTAEEVWQSCQRLHALPEIELCKLVPPRSRAVILAPHPDDETLGCGGLIAQLAGMMREIAVVAVSDGERSHPDSSPLAQRLPLLRPAESMAALECLGAGQAQILRARIPDGQIRQHRLELKAWLIAQLRHTDIVFAPWRLDGHPDHETVGEIAAELEHELGCKLVEVPIWGWHWAQPLSGDFPWGRAHKLGFDADTALRKRRALRCYHSQIGRDGERDPVLPAGVLAHFVRPYEVFFL</sequence>
<name>A0ABU1PIJ6_9BURK</name>
<dbReference type="PANTHER" id="PTHR12993">
    <property type="entry name" value="N-ACETYLGLUCOSAMINYL-PHOSPHATIDYLINOSITOL DE-N-ACETYLASE-RELATED"/>
    <property type="match status" value="1"/>
</dbReference>
<proteinExistence type="predicted"/>
<dbReference type="InterPro" id="IPR024078">
    <property type="entry name" value="LmbE-like_dom_sf"/>
</dbReference>
<dbReference type="Gene3D" id="3.40.50.10320">
    <property type="entry name" value="LmbE-like"/>
    <property type="match status" value="1"/>
</dbReference>